<dbReference type="InterPro" id="IPR002125">
    <property type="entry name" value="CMP_dCMP_dom"/>
</dbReference>
<dbReference type="CDD" id="cd01284">
    <property type="entry name" value="Riboflavin_deaminase-reductase"/>
    <property type="match status" value="1"/>
</dbReference>
<dbReference type="PANTHER" id="PTHR38011:SF7">
    <property type="entry name" value="2,5-DIAMINO-6-RIBOSYLAMINO-4(3H)-PYRIMIDINONE 5'-PHOSPHATE REDUCTASE"/>
    <property type="match status" value="1"/>
</dbReference>
<dbReference type="Gene3D" id="3.40.430.10">
    <property type="entry name" value="Dihydrofolate Reductase, subunit A"/>
    <property type="match status" value="1"/>
</dbReference>
<evidence type="ECO:0000256" key="3">
    <source>
        <dbReference type="ARBA" id="ARBA00004910"/>
    </source>
</evidence>
<dbReference type="FunFam" id="3.40.140.10:FF:000025">
    <property type="entry name" value="Riboflavin biosynthesis protein RibD"/>
    <property type="match status" value="1"/>
</dbReference>
<keyword evidence="7 13" id="KW-0479">Metal-binding</keyword>
<feature type="binding site" evidence="16">
    <location>
        <position position="90"/>
    </location>
    <ligand>
        <name>Zn(2+)</name>
        <dbReference type="ChEBI" id="CHEBI:29105"/>
        <note>catalytic</note>
    </ligand>
</feature>
<evidence type="ECO:0000256" key="14">
    <source>
        <dbReference type="PIRSR" id="PIRSR006769-1"/>
    </source>
</evidence>
<comment type="pathway">
    <text evidence="2 13">Cofactor biosynthesis; riboflavin biosynthesis; 5-amino-6-(D-ribitylamino)uracil from GTP: step 2/4.</text>
</comment>
<evidence type="ECO:0000256" key="7">
    <source>
        <dbReference type="ARBA" id="ARBA00022723"/>
    </source>
</evidence>
<keyword evidence="12" id="KW-0511">Multifunctional enzyme</keyword>
<dbReference type="SUPFAM" id="SSF53597">
    <property type="entry name" value="Dihydrofolate reductase-like"/>
    <property type="match status" value="1"/>
</dbReference>
<evidence type="ECO:0000256" key="4">
    <source>
        <dbReference type="ARBA" id="ARBA00005259"/>
    </source>
</evidence>
<evidence type="ECO:0000313" key="20">
    <source>
        <dbReference type="Proteomes" id="UP000215738"/>
    </source>
</evidence>
<feature type="binding site" evidence="16">
    <location>
        <position position="81"/>
    </location>
    <ligand>
        <name>Zn(2+)</name>
        <dbReference type="ChEBI" id="CHEBI:29105"/>
        <note>catalytic</note>
    </ligand>
</feature>
<keyword evidence="11 13" id="KW-0560">Oxidoreductase</keyword>
<dbReference type="AlphaFoldDB" id="A0A263HD25"/>
<evidence type="ECO:0000256" key="1">
    <source>
        <dbReference type="ARBA" id="ARBA00002151"/>
    </source>
</evidence>
<dbReference type="EMBL" id="UFSB01000001">
    <property type="protein sequence ID" value="SUU35684.1"/>
    <property type="molecule type" value="Genomic_DNA"/>
</dbReference>
<dbReference type="NCBIfam" id="TIGR00227">
    <property type="entry name" value="ribD_Cterm"/>
    <property type="match status" value="1"/>
</dbReference>
<feature type="binding site" evidence="16">
    <location>
        <position position="56"/>
    </location>
    <ligand>
        <name>Zn(2+)</name>
        <dbReference type="ChEBI" id="CHEBI:29105"/>
        <note>catalytic</note>
    </ligand>
</feature>
<feature type="binding site" evidence="15">
    <location>
        <position position="202"/>
    </location>
    <ligand>
        <name>NADP(+)</name>
        <dbReference type="ChEBI" id="CHEBI:58349"/>
    </ligand>
</feature>
<comment type="function">
    <text evidence="1 13">Converts 2,5-diamino-6-(ribosylamino)-4(3h)-pyrimidinone 5'-phosphate into 5-amino-6-(ribosylamino)-2,4(1h,3h)-pyrimidinedione 5'-phosphate.</text>
</comment>
<dbReference type="PIRSF" id="PIRSF006769">
    <property type="entry name" value="RibD"/>
    <property type="match status" value="1"/>
</dbReference>
<organism evidence="19 21">
    <name type="scientific">Actinobacillus seminis</name>
    <dbReference type="NCBI Taxonomy" id="722"/>
    <lineage>
        <taxon>Bacteria</taxon>
        <taxon>Pseudomonadati</taxon>
        <taxon>Pseudomonadota</taxon>
        <taxon>Gammaproteobacteria</taxon>
        <taxon>Pasteurellales</taxon>
        <taxon>Pasteurellaceae</taxon>
        <taxon>Actinobacillus</taxon>
    </lineage>
</organism>
<comment type="catalytic activity">
    <reaction evidence="13">
        <text>5-amino-6-(5-phospho-D-ribitylamino)uracil + NADP(+) = 5-amino-6-(5-phospho-D-ribosylamino)uracil + NADPH + H(+)</text>
        <dbReference type="Rhea" id="RHEA:17845"/>
        <dbReference type="ChEBI" id="CHEBI:15378"/>
        <dbReference type="ChEBI" id="CHEBI:57783"/>
        <dbReference type="ChEBI" id="CHEBI:58349"/>
        <dbReference type="ChEBI" id="CHEBI:58421"/>
        <dbReference type="ChEBI" id="CHEBI:58453"/>
        <dbReference type="EC" id="1.1.1.193"/>
    </reaction>
</comment>
<dbReference type="InterPro" id="IPR011549">
    <property type="entry name" value="RibD_C"/>
</dbReference>
<comment type="similarity">
    <text evidence="5 13">In the C-terminal section; belongs to the HTP reductase family.</text>
</comment>
<dbReference type="InterPro" id="IPR002734">
    <property type="entry name" value="RibDG_C"/>
</dbReference>
<reference evidence="19 21" key="2">
    <citation type="submission" date="2018-06" db="EMBL/GenBank/DDBJ databases">
        <authorList>
            <consortium name="Pathogen Informatics"/>
            <person name="Doyle S."/>
        </authorList>
    </citation>
    <scope>NUCLEOTIDE SEQUENCE [LARGE SCALE GENOMIC DNA]</scope>
    <source>
        <strain evidence="19 21">NCTC10851</strain>
    </source>
</reference>
<dbReference type="PROSITE" id="PS51747">
    <property type="entry name" value="CYT_DCMP_DEAMINASES_2"/>
    <property type="match status" value="1"/>
</dbReference>
<dbReference type="Proteomes" id="UP000254507">
    <property type="component" value="Unassembled WGS sequence"/>
</dbReference>
<dbReference type="NCBIfam" id="NF008052">
    <property type="entry name" value="PRK10786.1"/>
    <property type="match status" value="1"/>
</dbReference>
<dbReference type="SUPFAM" id="SSF53927">
    <property type="entry name" value="Cytidine deaminase-like"/>
    <property type="match status" value="1"/>
</dbReference>
<dbReference type="RefSeq" id="WP_094946027.1">
    <property type="nucleotide sequence ID" value="NZ_NLFK01000003.1"/>
</dbReference>
<accession>A0A263HD25</accession>
<feature type="binding site" evidence="15">
    <location>
        <position position="190"/>
    </location>
    <ligand>
        <name>substrate</name>
    </ligand>
</feature>
<proteinExistence type="inferred from homology"/>
<evidence type="ECO:0000313" key="21">
    <source>
        <dbReference type="Proteomes" id="UP000254507"/>
    </source>
</evidence>
<dbReference type="GO" id="GO:0008270">
    <property type="term" value="F:zinc ion binding"/>
    <property type="evidence" value="ECO:0007669"/>
    <property type="project" value="InterPro"/>
</dbReference>
<evidence type="ECO:0000256" key="9">
    <source>
        <dbReference type="ARBA" id="ARBA00022833"/>
    </source>
</evidence>
<evidence type="ECO:0000256" key="12">
    <source>
        <dbReference type="ARBA" id="ARBA00023268"/>
    </source>
</evidence>
<comment type="cofactor">
    <cofactor evidence="13 16">
        <name>Zn(2+)</name>
        <dbReference type="ChEBI" id="CHEBI:29105"/>
    </cofactor>
    <text evidence="13 16">Binds 1 zinc ion.</text>
</comment>
<keyword evidence="20" id="KW-1185">Reference proteome</keyword>
<comment type="pathway">
    <text evidence="3 13">Cofactor biosynthesis; riboflavin biosynthesis; 5-amino-6-(D-ribitylamino)uracil from GTP: step 3/4.</text>
</comment>
<dbReference type="InterPro" id="IPR016192">
    <property type="entry name" value="APOBEC/CMP_deaminase_Zn-bd"/>
</dbReference>
<dbReference type="Pfam" id="PF00383">
    <property type="entry name" value="dCMP_cyt_deam_1"/>
    <property type="match status" value="1"/>
</dbReference>
<feature type="binding site" evidence="15">
    <location>
        <position position="206"/>
    </location>
    <ligand>
        <name>substrate</name>
    </ligand>
</feature>
<dbReference type="Pfam" id="PF01872">
    <property type="entry name" value="RibD_C"/>
    <property type="match status" value="1"/>
</dbReference>
<evidence type="ECO:0000259" key="17">
    <source>
        <dbReference type="PROSITE" id="PS51747"/>
    </source>
</evidence>
<reference evidence="18 20" key="1">
    <citation type="submission" date="2017-07" db="EMBL/GenBank/DDBJ databases">
        <title>Virulence factors identified in Actinobacillus seminis.</title>
        <authorList>
            <person name="Negrete-Abascal E."/>
            <person name="Vaca-Pacheco S."/>
            <person name="Montes-Garcia F."/>
            <person name="Leyto-Gil A.M."/>
            <person name="Fragoso-Garcia E."/>
            <person name="Carvente-Garcia R."/>
            <person name="Perez-Agueros S."/>
            <person name="Castelan-Sanchez H.G."/>
            <person name="Garcia-Molina A."/>
            <person name="Villamar T.E."/>
            <person name="Vazquez-Cruz C."/>
        </authorList>
    </citation>
    <scope>NUCLEOTIDE SEQUENCE [LARGE SCALE GENOMIC DNA]</scope>
    <source>
        <strain evidence="18 20">ATCC 15768</strain>
    </source>
</reference>
<keyword evidence="9 13" id="KW-0862">Zinc</keyword>
<feature type="active site" description="Proton donor" evidence="14">
    <location>
        <position position="58"/>
    </location>
</feature>
<evidence type="ECO:0000256" key="6">
    <source>
        <dbReference type="ARBA" id="ARBA00022619"/>
    </source>
</evidence>
<dbReference type="OrthoDB" id="9800865at2"/>
<dbReference type="GO" id="GO:0009231">
    <property type="term" value="P:riboflavin biosynthetic process"/>
    <property type="evidence" value="ECO:0007669"/>
    <property type="project" value="UniProtKB-UniPathway"/>
</dbReference>
<name>A0A263HD25_9PAST</name>
<gene>
    <name evidence="19" type="primary">ribD</name>
    <name evidence="18" type="ORF">CFY87_04290</name>
    <name evidence="19" type="ORF">NCTC10851_00949</name>
</gene>
<dbReference type="EC" id="1.1.1.193" evidence="13"/>
<protein>
    <recommendedName>
        <fullName evidence="13">Riboflavin biosynthesis protein RibD</fullName>
    </recommendedName>
    <domain>
        <recommendedName>
            <fullName evidence="13">Diaminohydroxyphosphoribosylaminopyrimidine deaminase</fullName>
            <shortName evidence="13">DRAP deaminase</shortName>
            <ecNumber evidence="13">3.5.4.26</ecNumber>
        </recommendedName>
        <alternativeName>
            <fullName evidence="13">Riboflavin-specific deaminase</fullName>
        </alternativeName>
    </domain>
    <domain>
        <recommendedName>
            <fullName evidence="13">5-amino-6-(5-phosphoribosylamino)uracil reductase</fullName>
            <ecNumber evidence="13">1.1.1.193</ecNumber>
        </recommendedName>
        <alternativeName>
            <fullName evidence="13">HTP reductase</fullName>
        </alternativeName>
    </domain>
</protein>
<comment type="similarity">
    <text evidence="4 13">In the N-terminal section; belongs to the cytidine and deoxycytidylate deaminase family.</text>
</comment>
<dbReference type="GO" id="GO:0050661">
    <property type="term" value="F:NADP binding"/>
    <property type="evidence" value="ECO:0007669"/>
    <property type="project" value="InterPro"/>
</dbReference>
<feature type="domain" description="CMP/dCMP-type deaminase" evidence="17">
    <location>
        <begin position="7"/>
        <end position="121"/>
    </location>
</feature>
<dbReference type="EMBL" id="NLFK01000003">
    <property type="protein sequence ID" value="OZN25354.1"/>
    <property type="molecule type" value="Genomic_DNA"/>
</dbReference>
<dbReference type="EC" id="3.5.4.26" evidence="13"/>
<comment type="catalytic activity">
    <reaction evidence="13">
        <text>2,5-diamino-6-hydroxy-4-(5-phosphoribosylamino)-pyrimidine + H2O + H(+) = 5-amino-6-(5-phospho-D-ribosylamino)uracil + NH4(+)</text>
        <dbReference type="Rhea" id="RHEA:21868"/>
        <dbReference type="ChEBI" id="CHEBI:15377"/>
        <dbReference type="ChEBI" id="CHEBI:15378"/>
        <dbReference type="ChEBI" id="CHEBI:28938"/>
        <dbReference type="ChEBI" id="CHEBI:58453"/>
        <dbReference type="ChEBI" id="CHEBI:58614"/>
        <dbReference type="EC" id="3.5.4.26"/>
    </reaction>
</comment>
<sequence>MHNKFSEQDRQFMQMALDLAALGRFTTTPNPSVGCVLVKNGEVVGRGFHFKAGEPHAEVMAIREAGESAKGATAYVTLEPCAHFGRTPPCAKGLIEAGVARVVAAMEDPNQQVAGKGLAMLAEAGIECAVGLLQEKAELLNQGFLKRMRIGLPFVRLKMGMSIDGRTAMASGESKWITGEASRRDVQVERAASSAILSTAQTVVTDDPRLNVRWEQLPAAVQQYYPLSSLRQPVRVIMDRQHKVLPTHQLFQIPSPVWLVSDRHQNPRYFPEFCEKISLNTELNQAYLLALMQKLGQRQINTLWVEAGARLAGALIEADLVDELIVYIAPKLLGDQAKGLCYLSNLTKLADAPLWKLSHTAQIGDDVKLVYQRKHKLKN</sequence>
<dbReference type="Gene3D" id="3.40.140.10">
    <property type="entry name" value="Cytidine Deaminase, domain 2"/>
    <property type="match status" value="1"/>
</dbReference>
<evidence type="ECO:0000256" key="5">
    <source>
        <dbReference type="ARBA" id="ARBA00007417"/>
    </source>
</evidence>
<feature type="binding site" evidence="15">
    <location>
        <position position="160"/>
    </location>
    <ligand>
        <name>NADP(+)</name>
        <dbReference type="ChEBI" id="CHEBI:58349"/>
    </ligand>
</feature>
<dbReference type="InterPro" id="IPR050765">
    <property type="entry name" value="Riboflavin_Biosynth_HTPR"/>
</dbReference>
<dbReference type="InParanoid" id="A0A263HD25"/>
<evidence type="ECO:0000256" key="10">
    <source>
        <dbReference type="ARBA" id="ARBA00022857"/>
    </source>
</evidence>
<evidence type="ECO:0000256" key="13">
    <source>
        <dbReference type="PIRNR" id="PIRNR006769"/>
    </source>
</evidence>
<dbReference type="InterPro" id="IPR024072">
    <property type="entry name" value="DHFR-like_dom_sf"/>
</dbReference>
<dbReference type="PANTHER" id="PTHR38011">
    <property type="entry name" value="DIHYDROFOLATE REDUCTASE FAMILY PROTEIN (AFU_ORTHOLOGUE AFUA_8G06820)"/>
    <property type="match status" value="1"/>
</dbReference>
<dbReference type="FunCoup" id="A0A263HD25">
    <property type="interactions" value="478"/>
</dbReference>
<evidence type="ECO:0000256" key="15">
    <source>
        <dbReference type="PIRSR" id="PIRSR006769-2"/>
    </source>
</evidence>
<dbReference type="PROSITE" id="PS00903">
    <property type="entry name" value="CYT_DCMP_DEAMINASES_1"/>
    <property type="match status" value="1"/>
</dbReference>
<dbReference type="GO" id="GO:0008835">
    <property type="term" value="F:diaminohydroxyphosphoribosylaminopyrimidine deaminase activity"/>
    <property type="evidence" value="ECO:0007669"/>
    <property type="project" value="UniProtKB-EC"/>
</dbReference>
<feature type="binding site" evidence="15">
    <location>
        <position position="176"/>
    </location>
    <ligand>
        <name>NADP(+)</name>
        <dbReference type="ChEBI" id="CHEBI:58349"/>
    </ligand>
</feature>
<evidence type="ECO:0000256" key="8">
    <source>
        <dbReference type="ARBA" id="ARBA00022801"/>
    </source>
</evidence>
<dbReference type="InterPro" id="IPR004794">
    <property type="entry name" value="Eubact_RibD"/>
</dbReference>
<evidence type="ECO:0000313" key="18">
    <source>
        <dbReference type="EMBL" id="OZN25354.1"/>
    </source>
</evidence>
<dbReference type="UniPathway" id="UPA00275">
    <property type="reaction ID" value="UER00401"/>
</dbReference>
<keyword evidence="6 13" id="KW-0686">Riboflavin biosynthesis</keyword>
<feature type="binding site" evidence="15">
    <location>
        <begin position="308"/>
        <end position="314"/>
    </location>
    <ligand>
        <name>NADP(+)</name>
        <dbReference type="ChEBI" id="CHEBI:58349"/>
    </ligand>
</feature>
<dbReference type="NCBIfam" id="TIGR00326">
    <property type="entry name" value="eubact_ribD"/>
    <property type="match status" value="1"/>
</dbReference>
<evidence type="ECO:0000313" key="19">
    <source>
        <dbReference type="EMBL" id="SUU35684.1"/>
    </source>
</evidence>
<keyword evidence="10 13" id="KW-0521">NADP</keyword>
<dbReference type="InterPro" id="IPR016193">
    <property type="entry name" value="Cytidine_deaminase-like"/>
</dbReference>
<feature type="binding site" evidence="15">
    <location>
        <position position="213"/>
    </location>
    <ligand>
        <name>substrate</name>
    </ligand>
</feature>
<dbReference type="Proteomes" id="UP000215738">
    <property type="component" value="Unassembled WGS sequence"/>
</dbReference>
<evidence type="ECO:0000256" key="2">
    <source>
        <dbReference type="ARBA" id="ARBA00004882"/>
    </source>
</evidence>
<dbReference type="GO" id="GO:0008703">
    <property type="term" value="F:5-amino-6-(5-phosphoribosylamino)uracil reductase activity"/>
    <property type="evidence" value="ECO:0007669"/>
    <property type="project" value="UniProtKB-EC"/>
</dbReference>
<feature type="binding site" evidence="15">
    <location>
        <position position="174"/>
    </location>
    <ligand>
        <name>substrate</name>
    </ligand>
</feature>
<keyword evidence="8 13" id="KW-0378">Hydrolase</keyword>
<evidence type="ECO:0000256" key="11">
    <source>
        <dbReference type="ARBA" id="ARBA00023002"/>
    </source>
</evidence>
<feature type="binding site" evidence="15">
    <location>
        <position position="210"/>
    </location>
    <ligand>
        <name>substrate</name>
    </ligand>
</feature>
<feature type="binding site" evidence="15">
    <location>
        <position position="306"/>
    </location>
    <ligand>
        <name>substrate</name>
    </ligand>
</feature>
<evidence type="ECO:0000256" key="16">
    <source>
        <dbReference type="PIRSR" id="PIRSR006769-3"/>
    </source>
</evidence>